<organism evidence="4 5">
    <name type="scientific">Saponaria officinalis</name>
    <name type="common">Common soapwort</name>
    <name type="synonym">Lychnis saponaria</name>
    <dbReference type="NCBI Taxonomy" id="3572"/>
    <lineage>
        <taxon>Eukaryota</taxon>
        <taxon>Viridiplantae</taxon>
        <taxon>Streptophyta</taxon>
        <taxon>Embryophyta</taxon>
        <taxon>Tracheophyta</taxon>
        <taxon>Spermatophyta</taxon>
        <taxon>Magnoliopsida</taxon>
        <taxon>eudicotyledons</taxon>
        <taxon>Gunneridae</taxon>
        <taxon>Pentapetalae</taxon>
        <taxon>Caryophyllales</taxon>
        <taxon>Caryophyllaceae</taxon>
        <taxon>Caryophylleae</taxon>
        <taxon>Saponaria</taxon>
    </lineage>
</organism>
<feature type="domain" description="CCHC-type" evidence="3">
    <location>
        <begin position="292"/>
        <end position="309"/>
    </location>
</feature>
<evidence type="ECO:0000313" key="4">
    <source>
        <dbReference type="EMBL" id="KAK9668686.1"/>
    </source>
</evidence>
<feature type="compositionally biased region" description="Basic and acidic residues" evidence="2">
    <location>
        <begin position="66"/>
        <end position="77"/>
    </location>
</feature>
<proteinExistence type="predicted"/>
<dbReference type="PROSITE" id="PS50158">
    <property type="entry name" value="ZF_CCHC"/>
    <property type="match status" value="1"/>
</dbReference>
<accession>A0AAW1GV85</accession>
<dbReference type="PANTHER" id="PTHR35046">
    <property type="entry name" value="ZINC KNUCKLE (CCHC-TYPE) FAMILY PROTEIN"/>
    <property type="match status" value="1"/>
</dbReference>
<dbReference type="Gene3D" id="4.10.60.10">
    <property type="entry name" value="Zinc finger, CCHC-type"/>
    <property type="match status" value="1"/>
</dbReference>
<comment type="caution">
    <text evidence="4">The sequence shown here is derived from an EMBL/GenBank/DDBJ whole genome shotgun (WGS) entry which is preliminary data.</text>
</comment>
<gene>
    <name evidence="4" type="ORF">RND81_13G078400</name>
</gene>
<dbReference type="SUPFAM" id="SSF57756">
    <property type="entry name" value="Retrovirus zinc finger-like domains"/>
    <property type="match status" value="1"/>
</dbReference>
<dbReference type="InterPro" id="IPR021109">
    <property type="entry name" value="Peptidase_aspartic_dom_sf"/>
</dbReference>
<dbReference type="CDD" id="cd00303">
    <property type="entry name" value="retropepsin_like"/>
    <property type="match status" value="1"/>
</dbReference>
<protein>
    <recommendedName>
        <fullName evidence="3">CCHC-type domain-containing protein</fullName>
    </recommendedName>
</protein>
<feature type="region of interest" description="Disordered" evidence="2">
    <location>
        <begin position="42"/>
        <end position="77"/>
    </location>
</feature>
<dbReference type="PANTHER" id="PTHR35046:SF26">
    <property type="entry name" value="RNA-DIRECTED DNA POLYMERASE"/>
    <property type="match status" value="1"/>
</dbReference>
<evidence type="ECO:0000259" key="3">
    <source>
        <dbReference type="PROSITE" id="PS50158"/>
    </source>
</evidence>
<dbReference type="EMBL" id="JBDFQZ010000013">
    <property type="protein sequence ID" value="KAK9668686.1"/>
    <property type="molecule type" value="Genomic_DNA"/>
</dbReference>
<dbReference type="SUPFAM" id="SSF50630">
    <property type="entry name" value="Acid proteases"/>
    <property type="match status" value="1"/>
</dbReference>
<feature type="compositionally biased region" description="Basic and acidic residues" evidence="2">
    <location>
        <begin position="43"/>
        <end position="52"/>
    </location>
</feature>
<dbReference type="Gene3D" id="2.40.70.10">
    <property type="entry name" value="Acid Proteases"/>
    <property type="match status" value="1"/>
</dbReference>
<dbReference type="GO" id="GO:0003676">
    <property type="term" value="F:nucleic acid binding"/>
    <property type="evidence" value="ECO:0007669"/>
    <property type="project" value="InterPro"/>
</dbReference>
<evidence type="ECO:0000313" key="5">
    <source>
        <dbReference type="Proteomes" id="UP001443914"/>
    </source>
</evidence>
<dbReference type="SMART" id="SM00343">
    <property type="entry name" value="ZnF_C2HC"/>
    <property type="match status" value="1"/>
</dbReference>
<feature type="region of interest" description="Disordered" evidence="2">
    <location>
        <begin position="247"/>
        <end position="286"/>
    </location>
</feature>
<reference evidence="4" key="1">
    <citation type="submission" date="2024-03" db="EMBL/GenBank/DDBJ databases">
        <title>WGS assembly of Saponaria officinalis var. Norfolk2.</title>
        <authorList>
            <person name="Jenkins J."/>
            <person name="Shu S."/>
            <person name="Grimwood J."/>
            <person name="Barry K."/>
            <person name="Goodstein D."/>
            <person name="Schmutz J."/>
            <person name="Leebens-Mack J."/>
            <person name="Osbourn A."/>
        </authorList>
    </citation>
    <scope>NUCLEOTIDE SEQUENCE [LARGE SCALE GENOMIC DNA]</scope>
    <source>
        <strain evidence="4">JIC</strain>
    </source>
</reference>
<feature type="compositionally biased region" description="Basic and acidic residues" evidence="2">
    <location>
        <begin position="266"/>
        <end position="280"/>
    </location>
</feature>
<dbReference type="InterPro" id="IPR036875">
    <property type="entry name" value="Znf_CCHC_sf"/>
</dbReference>
<dbReference type="GO" id="GO:0008270">
    <property type="term" value="F:zinc ion binding"/>
    <property type="evidence" value="ECO:0007669"/>
    <property type="project" value="UniProtKB-KW"/>
</dbReference>
<sequence>MGDNSGNKPWKDDMDLLRHEIGQLSYVVKNIAITLTNQKKNRNVSDDEKSCVDSEDENQPKGRKNTKNDDDRGLKLDIPDFNGDMDPENFLDWIRQAGRIFEYKGYDDRKQFKVAILKLTKYASLWYENLKKQRRREGKQKIESWVKLKKHLMKRFLPRDYEQVNYLKLQSLMQENLSVTDYIKEFERMSILCDLEEKEELRVARFIKGLIPSLATKVEIQNYDGFNDVCRLALKFEKQEKARKASPYSKGVVIGSSSQTRTAPRKPKETPKEEPRDKGKGVSVETKGNSMRRCFKCQGYGHIANECPQKRALTAQNLCEVVPNFVTPEEDEEARDKEGMVCDVDPLSEDECLVLRNLHVEASTTKTEQREQIFHTRCKVRNKTCNLIIDSGSCTNVVSKSLVDELKLQTRDRDKSYKLHWLNGDYGIHVKKQALISLSLGPYTDELWCDVVPMSACHILLGRPWQFDRRVEHDGRSNVYSVTKGNVTYNLKPLSPSRLKSLN</sequence>
<keyword evidence="1" id="KW-0863">Zinc-finger</keyword>
<name>A0AAW1GV85_SAPOF</name>
<dbReference type="AlphaFoldDB" id="A0AAW1GV85"/>
<keyword evidence="5" id="KW-1185">Reference proteome</keyword>
<keyword evidence="1" id="KW-0479">Metal-binding</keyword>
<evidence type="ECO:0000256" key="2">
    <source>
        <dbReference type="SAM" id="MobiDB-lite"/>
    </source>
</evidence>
<dbReference type="Pfam" id="PF00098">
    <property type="entry name" value="zf-CCHC"/>
    <property type="match status" value="1"/>
</dbReference>
<evidence type="ECO:0000256" key="1">
    <source>
        <dbReference type="PROSITE-ProRule" id="PRU00047"/>
    </source>
</evidence>
<dbReference type="Pfam" id="PF03732">
    <property type="entry name" value="Retrotrans_gag"/>
    <property type="match status" value="1"/>
</dbReference>
<dbReference type="InterPro" id="IPR001878">
    <property type="entry name" value="Znf_CCHC"/>
</dbReference>
<dbReference type="Proteomes" id="UP001443914">
    <property type="component" value="Unassembled WGS sequence"/>
</dbReference>
<dbReference type="InterPro" id="IPR005162">
    <property type="entry name" value="Retrotrans_gag_dom"/>
</dbReference>
<keyword evidence="1" id="KW-0862">Zinc</keyword>